<dbReference type="AlphaFoldDB" id="A0A1D2M0B4"/>
<proteinExistence type="predicted"/>
<dbReference type="PANTHER" id="PTHR40027">
    <property type="entry name" value="CELL DIVISION PROTEIN DIVIC"/>
    <property type="match status" value="1"/>
</dbReference>
<dbReference type="STRING" id="2756.BFR44_05600"/>
<dbReference type="InterPro" id="IPR039076">
    <property type="entry name" value="DivIC"/>
</dbReference>
<dbReference type="RefSeq" id="WP_069119837.1">
    <property type="nucleotide sequence ID" value="NZ_CBCPHX010000004.1"/>
</dbReference>
<reference evidence="6" key="2">
    <citation type="submission" date="2018-04" db="EMBL/GenBank/DDBJ databases">
        <authorList>
            <person name="Illikoud N."/>
        </authorList>
    </citation>
    <scope>NUCLEOTIDE SEQUENCE [LARGE SCALE GENOMIC DNA]</scope>
</reference>
<dbReference type="EMBL" id="CP023483">
    <property type="protein sequence ID" value="ATF26027.1"/>
    <property type="molecule type" value="Genomic_DNA"/>
</dbReference>
<evidence type="ECO:0000256" key="2">
    <source>
        <dbReference type="SAM" id="Phobius"/>
    </source>
</evidence>
<dbReference type="Pfam" id="PF04977">
    <property type="entry name" value="DivIC"/>
    <property type="match status" value="1"/>
</dbReference>
<dbReference type="OrthoDB" id="2991180at2"/>
<organism evidence="3 5">
    <name type="scientific">Brochothrix thermosphacta</name>
    <name type="common">Microbacterium thermosphactum</name>
    <dbReference type="NCBI Taxonomy" id="2756"/>
    <lineage>
        <taxon>Bacteria</taxon>
        <taxon>Bacillati</taxon>
        <taxon>Bacillota</taxon>
        <taxon>Bacilli</taxon>
        <taxon>Bacillales</taxon>
        <taxon>Listeriaceae</taxon>
        <taxon>Brochothrix</taxon>
    </lineage>
</organism>
<keyword evidence="2" id="KW-0472">Membrane</keyword>
<evidence type="ECO:0000313" key="5">
    <source>
        <dbReference type="Proteomes" id="UP000243591"/>
    </source>
</evidence>
<accession>A0A1D2M0B4</accession>
<dbReference type="GO" id="GO:0051301">
    <property type="term" value="P:cell division"/>
    <property type="evidence" value="ECO:0007669"/>
    <property type="project" value="InterPro"/>
</dbReference>
<evidence type="ECO:0000313" key="3">
    <source>
        <dbReference type="EMBL" id="ATF26027.1"/>
    </source>
</evidence>
<keyword evidence="5" id="KW-1185">Reference proteome</keyword>
<name>A0A1D2M0B4_BROTH</name>
<sequence>MPKSKPSVTQMNNEYVQSKAKDEKRHQKFKLIFRRRVLFYSAVATLVIGILVFNLVKQQHLLATNKKQSTELQTKYNHLMQQETAYKEQVEQLKDPEYVAKLARSEYYLSKNGEIIFTIPSKKD</sequence>
<evidence type="ECO:0000313" key="4">
    <source>
        <dbReference type="EMBL" id="SPP29708.1"/>
    </source>
</evidence>
<evidence type="ECO:0000313" key="6">
    <source>
        <dbReference type="Proteomes" id="UP000270190"/>
    </source>
</evidence>
<keyword evidence="2" id="KW-0812">Transmembrane</keyword>
<feature type="region of interest" description="Disordered" evidence="1">
    <location>
        <begin position="1"/>
        <end position="20"/>
    </location>
</feature>
<protein>
    <submittedName>
        <fullName evidence="4">Putative septum formation initiator DivIC</fullName>
    </submittedName>
</protein>
<dbReference type="GeneID" id="66537332"/>
<dbReference type="EMBL" id="OUNC01000056">
    <property type="protein sequence ID" value="SPP29708.1"/>
    <property type="molecule type" value="Genomic_DNA"/>
</dbReference>
<evidence type="ECO:0000256" key="1">
    <source>
        <dbReference type="SAM" id="MobiDB-lite"/>
    </source>
</evidence>
<reference evidence="4" key="3">
    <citation type="submission" date="2018-04" db="EMBL/GenBank/DDBJ databases">
        <authorList>
            <person name="Go L.Y."/>
            <person name="Mitchell J.A."/>
        </authorList>
    </citation>
    <scope>NUCLEOTIDE SEQUENCE</scope>
    <source>
        <strain evidence="4">BSAS1 3</strain>
    </source>
</reference>
<dbReference type="Proteomes" id="UP000270190">
    <property type="component" value="Unassembled WGS sequence"/>
</dbReference>
<dbReference type="Proteomes" id="UP000243591">
    <property type="component" value="Chromosome"/>
</dbReference>
<dbReference type="InterPro" id="IPR007060">
    <property type="entry name" value="FtsL/DivIC"/>
</dbReference>
<feature type="transmembrane region" description="Helical" evidence="2">
    <location>
        <begin position="37"/>
        <end position="56"/>
    </location>
</feature>
<dbReference type="KEGG" id="bths:CNY62_06205"/>
<gene>
    <name evidence="4" type="ORF">BTBSAS_60011</name>
    <name evidence="3" type="ORF">CNY62_06205</name>
</gene>
<keyword evidence="2" id="KW-1133">Transmembrane helix</keyword>
<reference evidence="3 5" key="1">
    <citation type="submission" date="2017-09" db="EMBL/GenBank/DDBJ databases">
        <title>Complete Genome Sequences of Two Strains of the Meat Spoilage Bacterium Brochothrix thermosphacta Isolated from Ground Chicken.</title>
        <authorList>
            <person name="Paoli G.C."/>
            <person name="Wijey C."/>
            <person name="Chen C.-Y."/>
            <person name="Nguyen L."/>
            <person name="Yan X."/>
            <person name="Irwin P.L."/>
        </authorList>
    </citation>
    <scope>NUCLEOTIDE SEQUENCE [LARGE SCALE GENOMIC DNA]</scope>
    <source>
        <strain evidence="3 5">BI</strain>
    </source>
</reference>
<feature type="compositionally biased region" description="Polar residues" evidence="1">
    <location>
        <begin position="1"/>
        <end position="16"/>
    </location>
</feature>
<dbReference type="PANTHER" id="PTHR40027:SF1">
    <property type="entry name" value="CELL DIVISION PROTEIN DIVIC"/>
    <property type="match status" value="1"/>
</dbReference>